<feature type="transmembrane region" description="Helical" evidence="1">
    <location>
        <begin position="194"/>
        <end position="210"/>
    </location>
</feature>
<name>A0A8T9QBJ9_9BACT</name>
<protein>
    <submittedName>
        <fullName evidence="2">Uncharacterized protein</fullName>
    </submittedName>
</protein>
<dbReference type="RefSeq" id="WP_244676849.1">
    <property type="nucleotide sequence ID" value="NZ_CP095046.1"/>
</dbReference>
<evidence type="ECO:0000313" key="2">
    <source>
        <dbReference type="EMBL" id="UOQ73498.1"/>
    </source>
</evidence>
<keyword evidence="1" id="KW-0472">Membrane</keyword>
<dbReference type="Proteomes" id="UP000831796">
    <property type="component" value="Chromosome"/>
</dbReference>
<keyword evidence="1" id="KW-0812">Transmembrane</keyword>
<gene>
    <name evidence="2" type="ORF">MUN79_06060</name>
</gene>
<keyword evidence="1" id="KW-1133">Transmembrane helix</keyword>
<evidence type="ECO:0000256" key="1">
    <source>
        <dbReference type="SAM" id="Phobius"/>
    </source>
</evidence>
<evidence type="ECO:0000313" key="3">
    <source>
        <dbReference type="Proteomes" id="UP000831796"/>
    </source>
</evidence>
<dbReference type="KEGG" id="hcu:MUN79_06060"/>
<keyword evidence="3" id="KW-1185">Reference proteome</keyword>
<feature type="transmembrane region" description="Helical" evidence="1">
    <location>
        <begin position="164"/>
        <end position="182"/>
    </location>
</feature>
<feature type="transmembrane region" description="Helical" evidence="1">
    <location>
        <begin position="38"/>
        <end position="57"/>
    </location>
</feature>
<feature type="transmembrane region" description="Helical" evidence="1">
    <location>
        <begin position="12"/>
        <end position="32"/>
    </location>
</feature>
<feature type="transmembrane region" description="Helical" evidence="1">
    <location>
        <begin position="78"/>
        <end position="96"/>
    </location>
</feature>
<reference evidence="2" key="1">
    <citation type="submission" date="2022-04" db="EMBL/GenBank/DDBJ databases">
        <title>Hymenobacter sp. isolated from the air.</title>
        <authorList>
            <person name="Won M."/>
            <person name="Lee C.-M."/>
            <person name="Woen H.-Y."/>
            <person name="Kwon S.-W."/>
        </authorList>
    </citation>
    <scope>NUCLEOTIDE SEQUENCE</scope>
    <source>
        <strain evidence="2">5116S-3</strain>
    </source>
</reference>
<proteinExistence type="predicted"/>
<accession>A0A8T9QBJ9</accession>
<feature type="transmembrane region" description="Helical" evidence="1">
    <location>
        <begin position="216"/>
        <end position="236"/>
    </location>
</feature>
<organism evidence="2 3">
    <name type="scientific">Hymenobacter cellulosilyticus</name>
    <dbReference type="NCBI Taxonomy" id="2932248"/>
    <lineage>
        <taxon>Bacteria</taxon>
        <taxon>Pseudomonadati</taxon>
        <taxon>Bacteroidota</taxon>
        <taxon>Cytophagia</taxon>
        <taxon>Cytophagales</taxon>
        <taxon>Hymenobacteraceae</taxon>
        <taxon>Hymenobacter</taxon>
    </lineage>
</organism>
<dbReference type="EMBL" id="CP095046">
    <property type="protein sequence ID" value="UOQ73498.1"/>
    <property type="molecule type" value="Genomic_DNA"/>
</dbReference>
<sequence>MSIPGSARPTSSALLVGIGLLFVLEVLFFTYLRNSLGPYWSPVVLYGLSLGLCLLTARAVLDFRFEWPAVVPSARPRLGAAVALTLISGLITAPVVRKLVAQFVVSTIGNSSDIVPALQVYVTRFLGPDAVYRPITLLGYTFLPNYPPLQWLPFVPAELLGVDYRAWAFGLLLLALLFTYQWRLVRLGLPLGEWLLKAVLPVLVVHFVVLTDKSMFGLTVESLIIGYYCVLAAGTLSGKPWLKALGWYCVCCRAFLWCSGCRSTDCCCSGKIRGGAGSRRGWPWAACCSCWARFCSTTPLFFCGPNSKTWVLPRANGSTLTPWLPWPCPCTCSTVWDWRPGFMIWTAHSPSESPACK</sequence>
<dbReference type="AlphaFoldDB" id="A0A8T9QBJ9"/>